<keyword evidence="9" id="KW-0067">ATP-binding</keyword>
<evidence type="ECO:0000256" key="8">
    <source>
        <dbReference type="ARBA" id="ARBA00022741"/>
    </source>
</evidence>
<evidence type="ECO:0000256" key="13">
    <source>
        <dbReference type="ARBA" id="ARBA00023268"/>
    </source>
</evidence>
<dbReference type="GO" id="GO:0004482">
    <property type="term" value="F:mRNA 5'-cap (guanine-N7-)-methyltransferase activity"/>
    <property type="evidence" value="ECO:0007669"/>
    <property type="project" value="InterPro"/>
</dbReference>
<comment type="catalytic activity">
    <reaction evidence="15">
        <text>a 5'-end (5'-triphosphoguanosine)-(2'-O-methyladenylyl)-adenylyl-cytidylyl-adenosine in mRNA + S-adenosyl-L-methionine = a 5'-end (N(7)-methyl 5'-triphosphoguanosine)-(2'-O-methyladenylyl)-adenylyl-cytidylyl-adenosine in mRNA + S-adenosyl-L-homocysteine</text>
        <dbReference type="Rhea" id="RHEA:65440"/>
        <dbReference type="Rhea" id="RHEA-COMP:16798"/>
        <dbReference type="Rhea" id="RHEA-COMP:16801"/>
        <dbReference type="ChEBI" id="CHEBI:57856"/>
        <dbReference type="ChEBI" id="CHEBI:59789"/>
        <dbReference type="ChEBI" id="CHEBI:156482"/>
        <dbReference type="ChEBI" id="CHEBI:156483"/>
    </reaction>
</comment>
<sequence length="1933" mass="217854">MDDPQSLLEGPPEEKNRKFPPLYRKDLHLSSALMGGEVDYIIHNILGGKKKYLWEDHKAVAEIILNNNIGSYRDFIRIVWSSTPELSNSCFKEDAAIFKRELRISLSTLNVGLHNWMQRAGPHQLNFPSMPVVGDDIINYMMTQEIVKWHYYSRVNQVNIRRVSHQLKYKASLTVNGCQLECLGDLVVLSHNKPIQHKVIAPYIAALAVAGMASSRYCTLAYARLADYWGKYPSKSLYQKTLEFFRAADHDLSTLGEEIYSVMKCLPSLAIGAVLKHTELKIPSSFLETVLEDLPASSKLTALFSTKILSTEDAHIRLELSGLWKTMGHPFINVTSSVEELRKKGTSPAVPTAAEGGRDLAAFFRKYWCSAYYKKHKRWPPIENWHEMPAYLRTEYLNNTWGEAGFNSWSYKDFAAISFQPHLDFDYTIDTSELLSDKAMIHSRSQWGYTYNPTAHKLLYGKQMSRPPKKNQRVILEYLARADVSLKEVISSIEQGTMPKEWFAMVGVFKECELKRDKGRLFGKLTFEARLYQTATEHNLADRVFPYIRGQSMTMGEEELKRTILRMSSSLKAYAEHDLIFISVDLSQWCTTWRHESAGPLLQVFDELFGLNGVYALTHLYAQVSGVLIQNKFWPPEQGSDGEPKEGPSYITGFKAWLEGLRQKGWTVGTMMIIEKTAIEYGTNATLLGQGDNQVIVLRHPSHRQLLAKGLTVQKWADGFLSLLEKNMANIGLVLKPKESWISTSLFEYSREYHIGGCPVSRGLKLSSKLLSAPNSQIPTFNTVISSLYASGSGLAGADQTPLMAYFLTTTIAQQHLAMHLHPRFIEDEQAMTVLLSIGRTVGGLPIVPFSGFCYRGMLDSLSVSLSILKTLEDLGYGPQANKLVNLLERVPSPDPLLLVQDPESLPLFTAVQPENYLRNIISQRLTTFVNNKQLKPLFTDRAKEQERLLASDLLRIQPCHPRLANLLYSLSNSGLRQRLIGQFSNTTSMQTLILQERSPIDLHRHLEELDKQTFRLLEARLNQSRAPSSIRAQCLLREDEGWCSAVAAQRLRSYHWVGYQITGVTMAAPQEQTLLTRFEDLPLQATKDTILAKVEGSLTLPHLSRGKFRPYFGSKTSEKVKRGTLQIVDVDKQIIALRKLLTLRPWIKSDTDINLKTLIEILIKEKTAIPIDDLVLIQDFRISGKVDHRVNNPTTPRGSMINSLLAFPSHVFMTTDSATNQTRGGQDWSICYQTVFVSILSRLEILHRFGTMVEGVWGAWTDCRGCTRPVNDHSFHLPSSPQYRGISLVRKISELTVILPHRLKPGNIDGRHGLEVHYGRRLAFKFMSCLAPAGGGYQSMPSFSDLNITELARIDMSTVLKYTRIFLDALHPGCLQALRSDLMLCLQNSQLVLDGIVHALTIAGKLGDIYRLASTQPGSVLAADLEPRSASLSSDRLAVLTSLLSIKDLSDKTFYRDHLFVTPDDTSSTVVKMALLAALESESPNLLRRCHEVLRQLQQEPLTPSKAIELLPPSCRPLVVSDEAVCCLQIREEPSLTVRTRVTAHASVVPLKDPGASNLICKQARPKMQHLQIACTAGRNTLTSEMLWLLQNCDDLAVLLQSTEILTVSEAPSGPCSLALWHYFRRQMQTVSNQGTGEALMLERLIGTGPEDYMGDGCDIIYDRELWITSLVRPIELIKHTCDLLVITDIKSFQPENFGRYNCSYVLLRVTTSDEIKLMGGRVLRQMPCPISPSSSTWVLLTREDDTQESFYPEAFSYSWNAVRRDTQTLLSNCRHLWLNSNRFSSCLNHVANVASGLGLELGSRVRLLRSLSNGMLAIQQAIFDMSYERIRWRALDETHWTCGASRVASVRRHMEVWNVYRFLLLYAQGHITLNTLDSYSCACHCHVRGGRLALCFSDCGDEVRVCPVTVTANFLVSNYGRVVWPLLPILS</sequence>
<evidence type="ECO:0000256" key="17">
    <source>
        <dbReference type="ARBA" id="ARBA00031012"/>
    </source>
</evidence>
<accession>A0AAE6NT96</accession>
<evidence type="ECO:0000256" key="14">
    <source>
        <dbReference type="ARBA" id="ARBA00024494"/>
    </source>
</evidence>
<reference evidence="22" key="1">
    <citation type="submission" date="2019-06" db="EMBL/GenBank/DDBJ databases">
        <title>A rare and unique case of the capture and subsequent duplication and divergent evolution of a vertebrate ELR+ CXC chemokine in Jeremy Point virus, a novel nyavirus.</title>
        <authorList>
            <person name="Sebastian A.L."/>
            <person name="Feng K.H."/>
            <person name="Grenier J.K."/>
            <person name="Allison A.B."/>
        </authorList>
    </citation>
    <scope>NUCLEOTIDE SEQUENCE</scope>
    <source>
        <strain evidence="22">13-143</strain>
    </source>
</reference>
<dbReference type="Pfam" id="PF14318">
    <property type="entry name" value="Mononeg_mRNAcap"/>
    <property type="match status" value="1"/>
</dbReference>
<organism evidence="22 23">
    <name type="scientific">Jeremy Point nyavirus</name>
    <dbReference type="NCBI Taxonomy" id="2652327"/>
    <lineage>
        <taxon>Viruses</taxon>
        <taxon>Riboviria</taxon>
        <taxon>Orthornavirae</taxon>
        <taxon>Negarnaviricota</taxon>
        <taxon>Haploviricotina</taxon>
        <taxon>Monjiviricetes</taxon>
        <taxon>Mononegavirales</taxon>
        <taxon>Nyamiviridae</taxon>
        <taxon>Nyavirus</taxon>
        <taxon>Nyavirus somateriae</taxon>
    </lineage>
</organism>
<evidence type="ECO:0000256" key="6">
    <source>
        <dbReference type="ARBA" id="ARBA00022691"/>
    </source>
</evidence>
<dbReference type="PROSITE" id="PS50526">
    <property type="entry name" value="RDRP_SSRNA_NEG_NONSEG"/>
    <property type="match status" value="1"/>
</dbReference>
<evidence type="ECO:0000256" key="11">
    <source>
        <dbReference type="ARBA" id="ARBA00022953"/>
    </source>
</evidence>
<evidence type="ECO:0000313" key="22">
    <source>
        <dbReference type="EMBL" id="QFG01733.1"/>
    </source>
</evidence>
<keyword evidence="8" id="KW-0547">Nucleotide-binding</keyword>
<evidence type="ECO:0000256" key="1">
    <source>
        <dbReference type="ARBA" id="ARBA00004328"/>
    </source>
</evidence>
<evidence type="ECO:0000256" key="2">
    <source>
        <dbReference type="ARBA" id="ARBA00012494"/>
    </source>
</evidence>
<keyword evidence="6" id="KW-0949">S-adenosyl-L-methionine</keyword>
<evidence type="ECO:0000256" key="18">
    <source>
        <dbReference type="ARBA" id="ARBA00047332"/>
    </source>
</evidence>
<evidence type="ECO:0000259" key="21">
    <source>
        <dbReference type="PROSITE" id="PS50526"/>
    </source>
</evidence>
<dbReference type="InterPro" id="IPR014023">
    <property type="entry name" value="Mononeg_RNA_pol_cat"/>
</dbReference>
<evidence type="ECO:0000256" key="7">
    <source>
        <dbReference type="ARBA" id="ARBA00022695"/>
    </source>
</evidence>
<dbReference type="EMBL" id="MN045233">
    <property type="protein sequence ID" value="QFG01733.1"/>
    <property type="molecule type" value="Viral_cRNA"/>
</dbReference>
<comment type="catalytic activity">
    <reaction evidence="14">
        <text>a 5'-end triphospho-adenylyl-adenylyl-cytidylyl-adenosine in mRNA + GDP + H(+) = a 5'-end (5'-triphosphoguanosine)-adenylyl-adenylyl-cytidylyl-adenosine in mRNA + diphosphate</text>
        <dbReference type="Rhea" id="RHEA:65436"/>
        <dbReference type="Rhea" id="RHEA-COMP:16797"/>
        <dbReference type="Rhea" id="RHEA-COMP:16799"/>
        <dbReference type="ChEBI" id="CHEBI:15378"/>
        <dbReference type="ChEBI" id="CHEBI:33019"/>
        <dbReference type="ChEBI" id="CHEBI:58189"/>
        <dbReference type="ChEBI" id="CHEBI:156484"/>
        <dbReference type="ChEBI" id="CHEBI:156503"/>
        <dbReference type="EC" id="2.7.7.88"/>
    </reaction>
</comment>
<feature type="domain" description="RdRp catalytic" evidence="21">
    <location>
        <begin position="578"/>
        <end position="757"/>
    </location>
</feature>
<dbReference type="RefSeq" id="YP_010799963.1">
    <property type="nucleotide sequence ID" value="NC_076714.1"/>
</dbReference>
<keyword evidence="12" id="KW-0506">mRNA capping</keyword>
<evidence type="ECO:0000256" key="4">
    <source>
        <dbReference type="ARBA" id="ARBA00022664"/>
    </source>
</evidence>
<dbReference type="InterPro" id="IPR026890">
    <property type="entry name" value="Mononeg_mRNAcap"/>
</dbReference>
<keyword evidence="3" id="KW-0696">RNA-directed RNA polymerase</keyword>
<comment type="catalytic activity">
    <reaction evidence="18">
        <text>a 5'-end (5'-triphosphoguanosine)-adenylyl-adenylyl-cytidylyl-adenosine in mRNA + S-adenosyl-L-methionine = a 5'-end (5'-triphosphoguanosine)-(2'-O-methyladenylyl)-adenylyl-cytidylyl-adenosine in mRNA + S-adenosyl-L-homocysteine + H(+)</text>
        <dbReference type="Rhea" id="RHEA:65380"/>
        <dbReference type="Rhea" id="RHEA-COMP:16797"/>
        <dbReference type="Rhea" id="RHEA-COMP:16801"/>
        <dbReference type="ChEBI" id="CHEBI:15378"/>
        <dbReference type="ChEBI" id="CHEBI:57856"/>
        <dbReference type="ChEBI" id="CHEBI:59789"/>
        <dbReference type="ChEBI" id="CHEBI:156482"/>
        <dbReference type="ChEBI" id="CHEBI:156484"/>
    </reaction>
</comment>
<evidence type="ECO:0000256" key="19">
    <source>
        <dbReference type="ARBA" id="ARBA00047370"/>
    </source>
</evidence>
<dbReference type="GO" id="GO:0005524">
    <property type="term" value="F:ATP binding"/>
    <property type="evidence" value="ECO:0007669"/>
    <property type="project" value="UniProtKB-KW"/>
</dbReference>
<keyword evidence="5" id="KW-0808">Transferase</keyword>
<evidence type="ECO:0000256" key="5">
    <source>
        <dbReference type="ARBA" id="ARBA00022679"/>
    </source>
</evidence>
<comment type="catalytic activity">
    <reaction evidence="20">
        <text>GTP + H2O = GDP + phosphate + H(+)</text>
        <dbReference type="Rhea" id="RHEA:19669"/>
        <dbReference type="ChEBI" id="CHEBI:15377"/>
        <dbReference type="ChEBI" id="CHEBI:15378"/>
        <dbReference type="ChEBI" id="CHEBI:37565"/>
        <dbReference type="ChEBI" id="CHEBI:43474"/>
        <dbReference type="ChEBI" id="CHEBI:58189"/>
    </reaction>
</comment>
<comment type="subcellular location">
    <subcellularLocation>
        <location evidence="1">Virion</location>
    </subcellularLocation>
</comment>
<proteinExistence type="predicted"/>
<gene>
    <name evidence="22" type="primary">ORF 8</name>
</gene>
<keyword evidence="13" id="KW-0511">Multifunctional enzyme</keyword>
<keyword evidence="11" id="KW-0693">Viral RNA replication</keyword>
<evidence type="ECO:0000256" key="16">
    <source>
        <dbReference type="ARBA" id="ARBA00030436"/>
    </source>
</evidence>
<dbReference type="Proteomes" id="UP000830635">
    <property type="component" value="Segment"/>
</dbReference>
<evidence type="ECO:0000256" key="3">
    <source>
        <dbReference type="ARBA" id="ARBA00022484"/>
    </source>
</evidence>
<keyword evidence="23" id="KW-1185">Reference proteome</keyword>
<evidence type="ECO:0000313" key="23">
    <source>
        <dbReference type="Proteomes" id="UP000830635"/>
    </source>
</evidence>
<dbReference type="GO" id="GO:0003968">
    <property type="term" value="F:RNA-directed RNA polymerase activity"/>
    <property type="evidence" value="ECO:0007669"/>
    <property type="project" value="UniProtKB-KW"/>
</dbReference>
<dbReference type="KEGG" id="vg:80538414"/>
<comment type="catalytic activity">
    <reaction evidence="19">
        <text>a 5'-end (5'-triphosphoguanosine)-adenylyl-adenylyl-cytidylyl-adenosine in mRNA + 2 S-adenosyl-L-methionine = a 5'-end (N(7)-methyl 5'-triphosphoguanosine)-(2'-O-methyladenylyl)-adenylyl-cytidylyl-adenosine in mRNA + 2 S-adenosyl-L-homocysteine + H(+)</text>
        <dbReference type="Rhea" id="RHEA:65376"/>
        <dbReference type="Rhea" id="RHEA-COMP:16797"/>
        <dbReference type="Rhea" id="RHEA-COMP:16798"/>
        <dbReference type="ChEBI" id="CHEBI:15378"/>
        <dbReference type="ChEBI" id="CHEBI:57856"/>
        <dbReference type="ChEBI" id="CHEBI:59789"/>
        <dbReference type="ChEBI" id="CHEBI:156483"/>
        <dbReference type="ChEBI" id="CHEBI:156484"/>
        <dbReference type="EC" id="2.1.1.375"/>
    </reaction>
</comment>
<evidence type="ECO:0000256" key="15">
    <source>
        <dbReference type="ARBA" id="ARBA00024499"/>
    </source>
</evidence>
<name>A0AAE6NT96_9MONO</name>
<dbReference type="EC" id="2.7.7.48" evidence="2"/>
<dbReference type="GO" id="GO:0044423">
    <property type="term" value="C:virion component"/>
    <property type="evidence" value="ECO:0007669"/>
    <property type="project" value="UniProtKB-KW"/>
</dbReference>
<evidence type="ECO:0000256" key="20">
    <source>
        <dbReference type="ARBA" id="ARBA00048548"/>
    </source>
</evidence>
<protein>
    <recommendedName>
        <fullName evidence="2">RNA-directed RNA polymerase</fullName>
        <ecNumber evidence="2">2.7.7.48</ecNumber>
    </recommendedName>
    <alternativeName>
        <fullName evidence="17">Replicase</fullName>
    </alternativeName>
    <alternativeName>
        <fullName evidence="16">Transcriptase</fullName>
    </alternativeName>
</protein>
<keyword evidence="7" id="KW-0548">Nucleotidyltransferase</keyword>
<evidence type="ECO:0000256" key="9">
    <source>
        <dbReference type="ARBA" id="ARBA00022840"/>
    </source>
</evidence>
<dbReference type="Pfam" id="PF00946">
    <property type="entry name" value="Mononeg_RNA_pol"/>
    <property type="match status" value="1"/>
</dbReference>
<keyword evidence="4" id="KW-0507">mRNA processing</keyword>
<evidence type="ECO:0000256" key="10">
    <source>
        <dbReference type="ARBA" id="ARBA00022844"/>
    </source>
</evidence>
<dbReference type="GeneID" id="80538414"/>
<keyword evidence="10" id="KW-0946">Virion</keyword>
<evidence type="ECO:0000256" key="12">
    <source>
        <dbReference type="ARBA" id="ARBA00023042"/>
    </source>
</evidence>